<evidence type="ECO:0000259" key="2">
    <source>
        <dbReference type="Pfam" id="PF08486"/>
    </source>
</evidence>
<evidence type="ECO:0000256" key="1">
    <source>
        <dbReference type="SAM" id="Coils"/>
    </source>
</evidence>
<feature type="domain" description="Sporulation stage II protein D amidase enhancer LytB N-terminal" evidence="2">
    <location>
        <begin position="314"/>
        <end position="387"/>
    </location>
</feature>
<sequence>MSKTKSLLLTFFFIFLVYNLQHTTYNIGASHCPSSDYDCQISEIQREIDALSSAHETNKQELSNLNKQLADLKNRISVISKELTNLSNQIKGREEDLAYAEAILREKAKNHYLFLRVYDPILPFLSAGDASSAFREISFRARAADSDRKTMIKYGEDLIEFKNDKELLEKNRNNLASVQKKVDERAEFLEGEVEKTESYLASLSAKQQELQAAKAGGFQTSIGDTPPTFEPCSGPPGSSNFCDPGFRPAFAAFSFGAPHRTGMSQYGAYGRSKQGQDAETILMAYFQGAQLQKNYPVPATIGVTGFGRIPFEDNYLLGIYEVPESWGDSGGFEALKAQAVAARSYALAVTNNGSGSICTTEACQVYKPQLKSGKWAEAVRATRGWVVVQGNSPAKTYYASTSGGFTISQWGWTGIKDVSGAWPDTAYEKQAGSPWFYKGWYKARSGALCGRSSPWLSGEETADIINAWHVLYNGGGDTSKISPLDTNCWGGNPYSKSDLASIGGYLSVTNISVVYGNDGSTINISFSTNKGTVTIPGSEFKKAFNLRAPGYIGLKSSLFNIEKL</sequence>
<gene>
    <name evidence="3" type="ORF">A2961_01700</name>
</gene>
<keyword evidence="1" id="KW-0175">Coiled coil</keyword>
<comment type="caution">
    <text evidence="3">The sequence shown here is derived from an EMBL/GenBank/DDBJ whole genome shotgun (WGS) entry which is preliminary data.</text>
</comment>
<feature type="coiled-coil region" evidence="1">
    <location>
        <begin position="41"/>
        <end position="89"/>
    </location>
</feature>
<reference evidence="3 4" key="1">
    <citation type="journal article" date="2016" name="Nat. Commun.">
        <title>Thousands of microbial genomes shed light on interconnected biogeochemical processes in an aquifer system.</title>
        <authorList>
            <person name="Anantharaman K."/>
            <person name="Brown C.T."/>
            <person name="Hug L.A."/>
            <person name="Sharon I."/>
            <person name="Castelle C.J."/>
            <person name="Probst A.J."/>
            <person name="Thomas B.C."/>
            <person name="Singh A."/>
            <person name="Wilkins M.J."/>
            <person name="Karaoz U."/>
            <person name="Brodie E.L."/>
            <person name="Williams K.H."/>
            <person name="Hubbard S.S."/>
            <person name="Banfield J.F."/>
        </authorList>
    </citation>
    <scope>NUCLEOTIDE SEQUENCE [LARGE SCALE GENOMIC DNA]</scope>
</reference>
<dbReference type="EMBL" id="MGHF01000001">
    <property type="protein sequence ID" value="OGM65300.1"/>
    <property type="molecule type" value="Genomic_DNA"/>
</dbReference>
<dbReference type="AlphaFoldDB" id="A0A1F8BMX3"/>
<name>A0A1F8BMX3_9BACT</name>
<dbReference type="Proteomes" id="UP000177082">
    <property type="component" value="Unassembled WGS sequence"/>
</dbReference>
<dbReference type="Pfam" id="PF08486">
    <property type="entry name" value="SpoIID"/>
    <property type="match status" value="1"/>
</dbReference>
<organism evidence="3 4">
    <name type="scientific">Candidatus Woesebacteria bacterium RIFCSPLOWO2_01_FULL_39_21</name>
    <dbReference type="NCBI Taxonomy" id="1802519"/>
    <lineage>
        <taxon>Bacteria</taxon>
        <taxon>Candidatus Woeseibacteriota</taxon>
    </lineage>
</organism>
<evidence type="ECO:0000313" key="3">
    <source>
        <dbReference type="EMBL" id="OGM65300.1"/>
    </source>
</evidence>
<dbReference type="STRING" id="1802519.A2961_01700"/>
<dbReference type="InterPro" id="IPR013693">
    <property type="entry name" value="SpoIID/LytB_N"/>
</dbReference>
<evidence type="ECO:0000313" key="4">
    <source>
        <dbReference type="Proteomes" id="UP000177082"/>
    </source>
</evidence>
<accession>A0A1F8BMX3</accession>
<dbReference type="Gene3D" id="6.10.250.3150">
    <property type="match status" value="1"/>
</dbReference>
<proteinExistence type="predicted"/>
<protein>
    <recommendedName>
        <fullName evidence="2">Sporulation stage II protein D amidase enhancer LytB N-terminal domain-containing protein</fullName>
    </recommendedName>
</protein>